<evidence type="ECO:0000313" key="2">
    <source>
        <dbReference type="EMBL" id="MDT0302775.1"/>
    </source>
</evidence>
<feature type="transmembrane region" description="Helical" evidence="1">
    <location>
        <begin position="175"/>
        <end position="196"/>
    </location>
</feature>
<accession>A0ABU2KU50</accession>
<comment type="caution">
    <text evidence="2">The sequence shown here is derived from an EMBL/GenBank/DDBJ whole genome shotgun (WGS) entry which is preliminary data.</text>
</comment>
<organism evidence="2 3">
    <name type="scientific">Streptomonospora wellingtoniae</name>
    <dbReference type="NCBI Taxonomy" id="3075544"/>
    <lineage>
        <taxon>Bacteria</taxon>
        <taxon>Bacillati</taxon>
        <taxon>Actinomycetota</taxon>
        <taxon>Actinomycetes</taxon>
        <taxon>Streptosporangiales</taxon>
        <taxon>Nocardiopsidaceae</taxon>
        <taxon>Streptomonospora</taxon>
    </lineage>
</organism>
<keyword evidence="1" id="KW-1133">Transmembrane helix</keyword>
<evidence type="ECO:0000313" key="3">
    <source>
        <dbReference type="Proteomes" id="UP001183226"/>
    </source>
</evidence>
<dbReference type="Proteomes" id="UP001183226">
    <property type="component" value="Unassembled WGS sequence"/>
</dbReference>
<keyword evidence="3" id="KW-1185">Reference proteome</keyword>
<proteinExistence type="predicted"/>
<feature type="transmembrane region" description="Helical" evidence="1">
    <location>
        <begin position="20"/>
        <end position="44"/>
    </location>
</feature>
<keyword evidence="1" id="KW-0812">Transmembrane</keyword>
<protein>
    <submittedName>
        <fullName evidence="2">ABC-2 family transporter protein</fullName>
    </submittedName>
</protein>
<evidence type="ECO:0000256" key="1">
    <source>
        <dbReference type="SAM" id="Phobius"/>
    </source>
</evidence>
<reference evidence="3" key="1">
    <citation type="submission" date="2023-07" db="EMBL/GenBank/DDBJ databases">
        <title>30 novel species of actinomycetes from the DSMZ collection.</title>
        <authorList>
            <person name="Nouioui I."/>
        </authorList>
    </citation>
    <scope>NUCLEOTIDE SEQUENCE [LARGE SCALE GENOMIC DNA]</scope>
    <source>
        <strain evidence="3">DSM 45055</strain>
    </source>
</reference>
<keyword evidence="1" id="KW-0472">Membrane</keyword>
<feature type="transmembrane region" description="Helical" evidence="1">
    <location>
        <begin position="116"/>
        <end position="135"/>
    </location>
</feature>
<dbReference type="RefSeq" id="WP_311545308.1">
    <property type="nucleotide sequence ID" value="NZ_JAVREK010000010.1"/>
</dbReference>
<sequence length="266" mass="27765">MRVYVAVFGHGLRRFSEYRAATAAGVFTNSVFGAINAMVLLAVFAAQPRINGYTAADAVTQVYVAQALIGPTAIMGPPLELSQRIRTGDVAVDLLRPAHPLLWFLAQDLGRAAYSAVFRSVPTFSVGIVLFPLVLPPDPLRWAAAAAALALASLVGFGLRYLYAIAGFWILDTRGVDSLGALLGPFCSGMVLPLVLFPEGLAALLRALPWSALVQVPAEILLGKETLPGGSTAGGLLFQAAWAAVLLGLGAALTARGTRRVAVQGG</sequence>
<feature type="transmembrane region" description="Helical" evidence="1">
    <location>
        <begin position="141"/>
        <end position="163"/>
    </location>
</feature>
<dbReference type="PANTHER" id="PTHR36832:SF2">
    <property type="entry name" value="INTEGRAL MEMBRANE PROTEIN"/>
    <property type="match status" value="1"/>
</dbReference>
<dbReference type="PANTHER" id="PTHR36832">
    <property type="entry name" value="SLR1174 PROTEIN-RELATED"/>
    <property type="match status" value="1"/>
</dbReference>
<dbReference type="InterPro" id="IPR010390">
    <property type="entry name" value="ABC-2_transporter-like"/>
</dbReference>
<name>A0ABU2KU50_9ACTN</name>
<feature type="transmembrane region" description="Helical" evidence="1">
    <location>
        <begin position="236"/>
        <end position="255"/>
    </location>
</feature>
<dbReference type="EMBL" id="JAVREK010000010">
    <property type="protein sequence ID" value="MDT0302775.1"/>
    <property type="molecule type" value="Genomic_DNA"/>
</dbReference>
<gene>
    <name evidence="2" type="ORF">RM446_11695</name>
</gene>
<dbReference type="Pfam" id="PF06182">
    <property type="entry name" value="ABC2_membrane_6"/>
    <property type="match status" value="1"/>
</dbReference>